<dbReference type="GO" id="GO:0005576">
    <property type="term" value="C:extracellular region"/>
    <property type="evidence" value="ECO:0007669"/>
    <property type="project" value="InterPro"/>
</dbReference>
<dbReference type="PANTHER" id="PTHR23301:SF0">
    <property type="entry name" value="CHITIN-BINDING TYPE-2 DOMAIN-CONTAINING PROTEIN-RELATED"/>
    <property type="match status" value="1"/>
</dbReference>
<evidence type="ECO:0000259" key="7">
    <source>
        <dbReference type="PROSITE" id="PS50940"/>
    </source>
</evidence>
<dbReference type="PROSITE" id="PS50940">
    <property type="entry name" value="CHIT_BIND_II"/>
    <property type="match status" value="1"/>
</dbReference>
<keyword evidence="1" id="KW-0217">Developmental protein</keyword>
<dbReference type="InterPro" id="IPR002557">
    <property type="entry name" value="Chitin-bd_dom"/>
</dbReference>
<evidence type="ECO:0000256" key="4">
    <source>
        <dbReference type="ARBA" id="ARBA00022737"/>
    </source>
</evidence>
<feature type="domain" description="Chitin-binding type-2" evidence="7">
    <location>
        <begin position="52"/>
        <end position="105"/>
    </location>
</feature>
<dbReference type="Proteomes" id="UP000054047">
    <property type="component" value="Unassembled WGS sequence"/>
</dbReference>
<keyword evidence="4" id="KW-0677">Repeat</keyword>
<evidence type="ECO:0000256" key="3">
    <source>
        <dbReference type="ARBA" id="ARBA00022729"/>
    </source>
</evidence>
<dbReference type="SMART" id="SM00494">
    <property type="entry name" value="ChtBD2"/>
    <property type="match status" value="1"/>
</dbReference>
<reference evidence="8 9" key="1">
    <citation type="submission" date="2013-12" db="EMBL/GenBank/DDBJ databases">
        <title>Draft genome of the parsitic nematode Ancylostoma duodenale.</title>
        <authorList>
            <person name="Mitreva M."/>
        </authorList>
    </citation>
    <scope>NUCLEOTIDE SEQUENCE [LARGE SCALE GENOMIC DNA]</scope>
    <source>
        <strain evidence="8 9">Zhejiang</strain>
    </source>
</reference>
<dbReference type="InterPro" id="IPR051940">
    <property type="entry name" value="Chitin_bind-dev_reg"/>
</dbReference>
<evidence type="ECO:0000256" key="1">
    <source>
        <dbReference type="ARBA" id="ARBA00022473"/>
    </source>
</evidence>
<evidence type="ECO:0000256" key="5">
    <source>
        <dbReference type="ARBA" id="ARBA00023157"/>
    </source>
</evidence>
<dbReference type="AlphaFoldDB" id="A0A0C2GCM7"/>
<keyword evidence="6" id="KW-0325">Glycoprotein</keyword>
<dbReference type="PANTHER" id="PTHR23301">
    <property type="entry name" value="CHITIN BINDING PERITROPHIN-A"/>
    <property type="match status" value="1"/>
</dbReference>
<dbReference type="GO" id="GO:0008061">
    <property type="term" value="F:chitin binding"/>
    <property type="evidence" value="ECO:0007669"/>
    <property type="project" value="UniProtKB-KW"/>
</dbReference>
<dbReference type="InterPro" id="IPR036508">
    <property type="entry name" value="Chitin-bd_dom_sf"/>
</dbReference>
<keyword evidence="2" id="KW-0147">Chitin-binding</keyword>
<dbReference type="OrthoDB" id="5914859at2759"/>
<evidence type="ECO:0000313" key="8">
    <source>
        <dbReference type="EMBL" id="KIH58835.1"/>
    </source>
</evidence>
<accession>A0A0C2GCM7</accession>
<sequence length="137" mass="14464">MMKCPVSLVFNEKNGHCDYPENCSDKVVAPVAPVPLPQQPMPPTPSLAPSGIVDCKGRPNGYHSNGCSPVFVFCSEGVATSMKCPPSLVFNEKNGHCDYPENCSDKVVAPVAPVPLPQQPMPPTPSLAPSGYVLSCP</sequence>
<gene>
    <name evidence="8" type="ORF">ANCDUO_10952</name>
</gene>
<proteinExistence type="predicted"/>
<protein>
    <submittedName>
        <fullName evidence="8">Chitin binding Peritrophin-A domain protein</fullName>
    </submittedName>
</protein>
<keyword evidence="3" id="KW-0732">Signal</keyword>
<organism evidence="8 9">
    <name type="scientific">Ancylostoma duodenale</name>
    <dbReference type="NCBI Taxonomy" id="51022"/>
    <lineage>
        <taxon>Eukaryota</taxon>
        <taxon>Metazoa</taxon>
        <taxon>Ecdysozoa</taxon>
        <taxon>Nematoda</taxon>
        <taxon>Chromadorea</taxon>
        <taxon>Rhabditida</taxon>
        <taxon>Rhabditina</taxon>
        <taxon>Rhabditomorpha</taxon>
        <taxon>Strongyloidea</taxon>
        <taxon>Ancylostomatidae</taxon>
        <taxon>Ancylostomatinae</taxon>
        <taxon>Ancylostoma</taxon>
    </lineage>
</organism>
<evidence type="ECO:0000256" key="2">
    <source>
        <dbReference type="ARBA" id="ARBA00022669"/>
    </source>
</evidence>
<evidence type="ECO:0000256" key="6">
    <source>
        <dbReference type="ARBA" id="ARBA00023180"/>
    </source>
</evidence>
<dbReference type="Pfam" id="PF01607">
    <property type="entry name" value="CBM_14"/>
    <property type="match status" value="2"/>
</dbReference>
<dbReference type="EMBL" id="KN732656">
    <property type="protein sequence ID" value="KIH58835.1"/>
    <property type="molecule type" value="Genomic_DNA"/>
</dbReference>
<keyword evidence="9" id="KW-1185">Reference proteome</keyword>
<name>A0A0C2GCM7_9BILA</name>
<dbReference type="SUPFAM" id="SSF57625">
    <property type="entry name" value="Invertebrate chitin-binding proteins"/>
    <property type="match status" value="1"/>
</dbReference>
<keyword evidence="5" id="KW-1015">Disulfide bond</keyword>
<dbReference type="Gene3D" id="2.170.140.10">
    <property type="entry name" value="Chitin binding domain"/>
    <property type="match status" value="2"/>
</dbReference>
<evidence type="ECO:0000313" key="9">
    <source>
        <dbReference type="Proteomes" id="UP000054047"/>
    </source>
</evidence>